<gene>
    <name evidence="1" type="ORF">POJ06DRAFT_292167</name>
</gene>
<accession>A0AAD7QNZ0</accession>
<dbReference type="EMBL" id="JARPMG010000008">
    <property type="protein sequence ID" value="KAJ8098565.1"/>
    <property type="molecule type" value="Genomic_DNA"/>
</dbReference>
<protein>
    <submittedName>
        <fullName evidence="1">Uncharacterized protein</fullName>
    </submittedName>
</protein>
<proteinExistence type="predicted"/>
<evidence type="ECO:0000313" key="2">
    <source>
        <dbReference type="Proteomes" id="UP001217417"/>
    </source>
</evidence>
<name>A0AAD7QNZ0_9ASCO</name>
<feature type="non-terminal residue" evidence="1">
    <location>
        <position position="1"/>
    </location>
</feature>
<keyword evidence="2" id="KW-1185">Reference proteome</keyword>
<sequence>QLYHQGLGVYPAVHDAVLLLHFYFQLGAQTSMHETGRPTPEYDPLACLLFISVLLQESMSLINSFINSCCSGSDGDVVDRGLRAAPMIPQPEDEYGGDELWKDKTSLGAPINSTEYDAKWLWDSVNSTKAWQSGKTW</sequence>
<dbReference type="GeneID" id="80885551"/>
<organism evidence="1 2">
    <name type="scientific">Lipomyces tetrasporus</name>
    <dbReference type="NCBI Taxonomy" id="54092"/>
    <lineage>
        <taxon>Eukaryota</taxon>
        <taxon>Fungi</taxon>
        <taxon>Dikarya</taxon>
        <taxon>Ascomycota</taxon>
        <taxon>Saccharomycotina</taxon>
        <taxon>Lipomycetes</taxon>
        <taxon>Lipomycetales</taxon>
        <taxon>Lipomycetaceae</taxon>
        <taxon>Lipomyces</taxon>
    </lineage>
</organism>
<evidence type="ECO:0000313" key="1">
    <source>
        <dbReference type="EMBL" id="KAJ8098565.1"/>
    </source>
</evidence>
<dbReference type="RefSeq" id="XP_056042015.1">
    <property type="nucleotide sequence ID" value="XM_056190385.1"/>
</dbReference>
<comment type="caution">
    <text evidence="1">The sequence shown here is derived from an EMBL/GenBank/DDBJ whole genome shotgun (WGS) entry which is preliminary data.</text>
</comment>
<reference evidence="1" key="1">
    <citation type="submission" date="2023-03" db="EMBL/GenBank/DDBJ databases">
        <title>Near-Complete genome sequence of Lipomyces tetrasporous NRRL Y-64009, an oleaginous yeast capable of growing on lignocellulosic hydrolysates.</title>
        <authorList>
            <consortium name="Lawrence Berkeley National Laboratory"/>
            <person name="Jagtap S.S."/>
            <person name="Liu J.-J."/>
            <person name="Walukiewicz H.E."/>
            <person name="Pangilinan J."/>
            <person name="Lipzen A."/>
            <person name="Ahrendt S."/>
            <person name="Koriabine M."/>
            <person name="Cobaugh K."/>
            <person name="Salamov A."/>
            <person name="Yoshinaga Y."/>
            <person name="Ng V."/>
            <person name="Daum C."/>
            <person name="Grigoriev I.V."/>
            <person name="Slininger P.J."/>
            <person name="Dien B.S."/>
            <person name="Jin Y.-S."/>
            <person name="Rao C.V."/>
        </authorList>
    </citation>
    <scope>NUCLEOTIDE SEQUENCE</scope>
    <source>
        <strain evidence="1">NRRL Y-64009</strain>
    </source>
</reference>
<dbReference type="AlphaFoldDB" id="A0AAD7QNZ0"/>
<dbReference type="Proteomes" id="UP001217417">
    <property type="component" value="Unassembled WGS sequence"/>
</dbReference>